<dbReference type="Pfam" id="PF02837">
    <property type="entry name" value="Glyco_hydro_2_N"/>
    <property type="match status" value="1"/>
</dbReference>
<evidence type="ECO:0000256" key="2">
    <source>
        <dbReference type="ARBA" id="ARBA00022801"/>
    </source>
</evidence>
<dbReference type="SUPFAM" id="SSF51445">
    <property type="entry name" value="(Trans)glycosidases"/>
    <property type="match status" value="1"/>
</dbReference>
<dbReference type="InterPro" id="IPR006101">
    <property type="entry name" value="Glyco_hydro_2"/>
</dbReference>
<dbReference type="AlphaFoldDB" id="A0A916SZ49"/>
<dbReference type="InterPro" id="IPR032311">
    <property type="entry name" value="DUF4982"/>
</dbReference>
<keyword evidence="4" id="KW-0732">Signal</keyword>
<dbReference type="InterPro" id="IPR008979">
    <property type="entry name" value="Galactose-bd-like_sf"/>
</dbReference>
<dbReference type="InterPro" id="IPR006104">
    <property type="entry name" value="Glyco_hydro_2_N"/>
</dbReference>
<dbReference type="Pfam" id="PF02836">
    <property type="entry name" value="Glyco_hydro_2_C"/>
    <property type="match status" value="1"/>
</dbReference>
<evidence type="ECO:0000313" key="11">
    <source>
        <dbReference type="Proteomes" id="UP000623067"/>
    </source>
</evidence>
<dbReference type="Gene3D" id="2.60.40.10">
    <property type="entry name" value="Immunoglobulins"/>
    <property type="match status" value="2"/>
</dbReference>
<sequence>MIHPTTRLTAALLLAGAALPGAAQTAATADRGAPRQTTILAEGWRFQQGDAPAGAAAPGFDDSGWSAVSVPHSWNRVGYYRPDPASHIHRAETVNKAQGAGWYRLRFTPDAAVRGKRSWLEFDAASRIASVWLNGVKLGDHDGGFSRFRLDATDALRPGAENLLVVRTDNSAPATDGAPTADVLPLTGDFFVHGGLYRPVRLVTVDPVHIDLGDFGGPGILATTAAATPEAARIAIHTRLGNDGKRRTAVRLTTSLIDAAGAVAASGSQTVALAPGPAQAIATTLDVPRPHLWQGTADPYLYTLVTEVADARGRVLDSMRQPYGIRTIRIDPQQGLFLNGQHVQLRGVGYHQDREGKGWAIAPADVEADLAIMREMGVNAIRLTHYQHGSTIHDLADRYGILLWDEIPLVSAWTRRGEMQPRQALVDNARQQLRELIRQNGNHPSVVNWGIANEVDFGNSFPAFLTGFADGKAPDPLPLLRTLQTLAHEEDPSRPTALATCCEGRLFDDGVDIPITAAEADLGGANRYFGWYFGAPGDLGPALDALRAKRPQQPLSVTEYGAGGATTIHTDDVHGGPIDSRGRVQPEEYESYIHEEAWKTLKARPYLWGTWLWNSFDFATTIRAEGDAQDINTKGLVTYDRQIRKDAYYFYKANWTSAPTVHIAGRRYTDRAYAVTDVRVYSNASSTELLLGGRSLGVKTDCPDRICVWPRVALSAGENIVVARAQGGATPVEDRVSWTLSPDSAAHIRIDSGAIVAPQARLRFGSDAFFEGGSAGTLNKPADYGKPAVTATIAGTEDAAIAATYRSGRFAYHIPVRDGRYAVTLTFVEPALAAGARLFDVTANGAAIVKSLDVAQAAGGTAKALRRTATVAVRGGTLDLAFVPVKGDAIVSAIEVSEVPRGTR</sequence>
<keyword evidence="11" id="KW-1185">Reference proteome</keyword>
<feature type="domain" description="Glycosyl hydrolases family 2 sugar binding" evidence="7">
    <location>
        <begin position="43"/>
        <end position="204"/>
    </location>
</feature>
<dbReference type="GO" id="GO:0004553">
    <property type="term" value="F:hydrolase activity, hydrolyzing O-glycosyl compounds"/>
    <property type="evidence" value="ECO:0007669"/>
    <property type="project" value="InterPro"/>
</dbReference>
<dbReference type="SUPFAM" id="SSF49303">
    <property type="entry name" value="beta-Galactosidase/glucuronidase domain"/>
    <property type="match status" value="1"/>
</dbReference>
<reference evidence="10" key="2">
    <citation type="submission" date="2020-09" db="EMBL/GenBank/DDBJ databases">
        <authorList>
            <person name="Sun Q."/>
            <person name="Zhou Y."/>
        </authorList>
    </citation>
    <scope>NUCLEOTIDE SEQUENCE</scope>
    <source>
        <strain evidence="10">CGMCC 1.15330</strain>
    </source>
</reference>
<dbReference type="PANTHER" id="PTHR42732">
    <property type="entry name" value="BETA-GALACTOSIDASE"/>
    <property type="match status" value="1"/>
</dbReference>
<dbReference type="PANTHER" id="PTHR42732:SF1">
    <property type="entry name" value="BETA-MANNOSIDASE"/>
    <property type="match status" value="1"/>
</dbReference>
<evidence type="ECO:0000259" key="8">
    <source>
        <dbReference type="Pfam" id="PF11721"/>
    </source>
</evidence>
<dbReference type="InterPro" id="IPR006103">
    <property type="entry name" value="Glyco_hydro_2_cat"/>
</dbReference>
<feature type="chain" id="PRO_5038035133" evidence="4">
    <location>
        <begin position="24"/>
        <end position="904"/>
    </location>
</feature>
<dbReference type="InterPro" id="IPR051913">
    <property type="entry name" value="GH2_Domain-Containing"/>
</dbReference>
<keyword evidence="3" id="KW-0326">Glycosidase</keyword>
<dbReference type="InterPro" id="IPR017853">
    <property type="entry name" value="GH"/>
</dbReference>
<dbReference type="Pfam" id="PF16355">
    <property type="entry name" value="DUF4982"/>
    <property type="match status" value="1"/>
</dbReference>
<dbReference type="Gene3D" id="2.60.120.260">
    <property type="entry name" value="Galactose-binding domain-like"/>
    <property type="match status" value="1"/>
</dbReference>
<evidence type="ECO:0000256" key="3">
    <source>
        <dbReference type="ARBA" id="ARBA00023295"/>
    </source>
</evidence>
<dbReference type="InterPro" id="IPR013783">
    <property type="entry name" value="Ig-like_fold"/>
</dbReference>
<comment type="caution">
    <text evidence="10">The sequence shown here is derived from an EMBL/GenBank/DDBJ whole genome shotgun (WGS) entry which is preliminary data.</text>
</comment>
<dbReference type="InterPro" id="IPR006102">
    <property type="entry name" value="Ig-like_GH2"/>
</dbReference>
<evidence type="ECO:0000256" key="4">
    <source>
        <dbReference type="SAM" id="SignalP"/>
    </source>
</evidence>
<keyword evidence="2" id="KW-0378">Hydrolase</keyword>
<name>A0A916SZ49_9SPHN</name>
<evidence type="ECO:0000259" key="9">
    <source>
        <dbReference type="Pfam" id="PF16355"/>
    </source>
</evidence>
<feature type="domain" description="DUF4982" evidence="9">
    <location>
        <begin position="675"/>
        <end position="727"/>
    </location>
</feature>
<reference evidence="10" key="1">
    <citation type="journal article" date="2014" name="Int. J. Syst. Evol. Microbiol.">
        <title>Complete genome sequence of Corynebacterium casei LMG S-19264T (=DSM 44701T), isolated from a smear-ripened cheese.</title>
        <authorList>
            <consortium name="US DOE Joint Genome Institute (JGI-PGF)"/>
            <person name="Walter F."/>
            <person name="Albersmeier A."/>
            <person name="Kalinowski J."/>
            <person name="Ruckert C."/>
        </authorList>
    </citation>
    <scope>NUCLEOTIDE SEQUENCE</scope>
    <source>
        <strain evidence="10">CGMCC 1.15330</strain>
    </source>
</reference>
<dbReference type="PRINTS" id="PR00132">
    <property type="entry name" value="GLHYDRLASE2"/>
</dbReference>
<feature type="signal peptide" evidence="4">
    <location>
        <begin position="1"/>
        <end position="23"/>
    </location>
</feature>
<accession>A0A916SZ49</accession>
<gene>
    <name evidence="10" type="ORF">GCM10011380_10820</name>
</gene>
<evidence type="ECO:0000259" key="7">
    <source>
        <dbReference type="Pfam" id="PF02837"/>
    </source>
</evidence>
<dbReference type="Proteomes" id="UP000623067">
    <property type="component" value="Unassembled WGS sequence"/>
</dbReference>
<dbReference type="EMBL" id="BMIH01000001">
    <property type="protein sequence ID" value="GGB22962.1"/>
    <property type="molecule type" value="Genomic_DNA"/>
</dbReference>
<dbReference type="Gene3D" id="2.60.120.430">
    <property type="entry name" value="Galactose-binding lectin"/>
    <property type="match status" value="1"/>
</dbReference>
<evidence type="ECO:0000256" key="1">
    <source>
        <dbReference type="ARBA" id="ARBA00007401"/>
    </source>
</evidence>
<feature type="domain" description="Glycoside hydrolase family 2 catalytic" evidence="6">
    <location>
        <begin position="335"/>
        <end position="648"/>
    </location>
</feature>
<dbReference type="RefSeq" id="WP_188657641.1">
    <property type="nucleotide sequence ID" value="NZ_BMIH01000001.1"/>
</dbReference>
<comment type="similarity">
    <text evidence="1">Belongs to the glycosyl hydrolase 2 family.</text>
</comment>
<organism evidence="10 11">
    <name type="scientific">Sphingomonas metalli</name>
    <dbReference type="NCBI Taxonomy" id="1779358"/>
    <lineage>
        <taxon>Bacteria</taxon>
        <taxon>Pseudomonadati</taxon>
        <taxon>Pseudomonadota</taxon>
        <taxon>Alphaproteobacteria</taxon>
        <taxon>Sphingomonadales</taxon>
        <taxon>Sphingomonadaceae</taxon>
        <taxon>Sphingomonas</taxon>
    </lineage>
</organism>
<dbReference type="Pfam" id="PF00703">
    <property type="entry name" value="Glyco_hydro_2"/>
    <property type="match status" value="1"/>
</dbReference>
<evidence type="ECO:0000259" key="5">
    <source>
        <dbReference type="Pfam" id="PF00703"/>
    </source>
</evidence>
<feature type="domain" description="Glycoside hydrolase family 2 immunoglobulin-like beta-sandwich" evidence="5">
    <location>
        <begin position="226"/>
        <end position="326"/>
    </location>
</feature>
<dbReference type="Pfam" id="PF11721">
    <property type="entry name" value="Malectin"/>
    <property type="match status" value="1"/>
</dbReference>
<dbReference type="InterPro" id="IPR036156">
    <property type="entry name" value="Beta-gal/glucu_dom_sf"/>
</dbReference>
<evidence type="ECO:0000259" key="6">
    <source>
        <dbReference type="Pfam" id="PF02836"/>
    </source>
</evidence>
<dbReference type="Gene3D" id="3.20.20.80">
    <property type="entry name" value="Glycosidases"/>
    <property type="match status" value="1"/>
</dbReference>
<dbReference type="InterPro" id="IPR021720">
    <property type="entry name" value="Malectin_dom"/>
</dbReference>
<dbReference type="GO" id="GO:0005975">
    <property type="term" value="P:carbohydrate metabolic process"/>
    <property type="evidence" value="ECO:0007669"/>
    <property type="project" value="InterPro"/>
</dbReference>
<dbReference type="SUPFAM" id="SSF49785">
    <property type="entry name" value="Galactose-binding domain-like"/>
    <property type="match status" value="2"/>
</dbReference>
<protein>
    <submittedName>
        <fullName evidence="10">Beta-galactosidase</fullName>
    </submittedName>
</protein>
<evidence type="ECO:0000313" key="10">
    <source>
        <dbReference type="EMBL" id="GGB22962.1"/>
    </source>
</evidence>
<proteinExistence type="inferred from homology"/>
<feature type="domain" description="Malectin" evidence="8">
    <location>
        <begin position="782"/>
        <end position="887"/>
    </location>
</feature>